<evidence type="ECO:0000256" key="4">
    <source>
        <dbReference type="ARBA" id="ARBA00022989"/>
    </source>
</evidence>
<feature type="transmembrane region" description="Helical" evidence="6">
    <location>
        <begin position="61"/>
        <end position="81"/>
    </location>
</feature>
<feature type="transmembrane region" description="Helical" evidence="6">
    <location>
        <begin position="115"/>
        <end position="134"/>
    </location>
</feature>
<dbReference type="PANTHER" id="PTHR33545">
    <property type="entry name" value="UPF0750 MEMBRANE PROTEIN YITT-RELATED"/>
    <property type="match status" value="1"/>
</dbReference>
<dbReference type="InterPro" id="IPR003740">
    <property type="entry name" value="YitT"/>
</dbReference>
<dbReference type="InterPro" id="IPR015867">
    <property type="entry name" value="N-reg_PII/ATP_PRibTrfase_C"/>
</dbReference>
<evidence type="ECO:0000256" key="6">
    <source>
        <dbReference type="SAM" id="Phobius"/>
    </source>
</evidence>
<organism evidence="8 9">
    <name type="scientific">Candidatus Scatousia excrementigallinarum</name>
    <dbReference type="NCBI Taxonomy" id="2840935"/>
    <lineage>
        <taxon>Bacteria</taxon>
        <taxon>Candidatus Scatousia</taxon>
    </lineage>
</organism>
<keyword evidence="5 6" id="KW-0472">Membrane</keyword>
<dbReference type="Gene3D" id="3.30.70.120">
    <property type="match status" value="1"/>
</dbReference>
<dbReference type="AlphaFoldDB" id="A0A9D1EZM6"/>
<evidence type="ECO:0000259" key="7">
    <source>
        <dbReference type="Pfam" id="PF10035"/>
    </source>
</evidence>
<evidence type="ECO:0000256" key="2">
    <source>
        <dbReference type="ARBA" id="ARBA00022475"/>
    </source>
</evidence>
<feature type="transmembrane region" description="Helical" evidence="6">
    <location>
        <begin position="21"/>
        <end position="41"/>
    </location>
</feature>
<dbReference type="Pfam" id="PF10035">
    <property type="entry name" value="DUF2179"/>
    <property type="match status" value="1"/>
</dbReference>
<name>A0A9D1EZM6_9BACT</name>
<feature type="transmembrane region" description="Helical" evidence="6">
    <location>
        <begin position="88"/>
        <end position="109"/>
    </location>
</feature>
<dbReference type="InterPro" id="IPR051461">
    <property type="entry name" value="UPF0750_membrane"/>
</dbReference>
<dbReference type="EMBL" id="DVIU01000152">
    <property type="protein sequence ID" value="HIS36494.1"/>
    <property type="molecule type" value="Genomic_DNA"/>
</dbReference>
<dbReference type="PIRSF" id="PIRSF006483">
    <property type="entry name" value="Membrane_protein_YitT"/>
    <property type="match status" value="1"/>
</dbReference>
<dbReference type="GO" id="GO:0005886">
    <property type="term" value="C:plasma membrane"/>
    <property type="evidence" value="ECO:0007669"/>
    <property type="project" value="UniProtKB-SubCell"/>
</dbReference>
<feature type="domain" description="DUF2179" evidence="7">
    <location>
        <begin position="230"/>
        <end position="283"/>
    </location>
</feature>
<evidence type="ECO:0000313" key="9">
    <source>
        <dbReference type="Proteomes" id="UP000823928"/>
    </source>
</evidence>
<accession>A0A9D1EZM6</accession>
<dbReference type="Proteomes" id="UP000823928">
    <property type="component" value="Unassembled WGS sequence"/>
</dbReference>
<comment type="caution">
    <text evidence="8">The sequence shown here is derived from an EMBL/GenBank/DDBJ whole genome shotgun (WGS) entry which is preliminary data.</text>
</comment>
<reference evidence="8" key="1">
    <citation type="submission" date="2020-10" db="EMBL/GenBank/DDBJ databases">
        <authorList>
            <person name="Gilroy R."/>
        </authorList>
    </citation>
    <scope>NUCLEOTIDE SEQUENCE</scope>
    <source>
        <strain evidence="8">6276</strain>
    </source>
</reference>
<keyword evidence="3 6" id="KW-0812">Transmembrane</keyword>
<reference evidence="8" key="2">
    <citation type="journal article" date="2021" name="PeerJ">
        <title>Extensive microbial diversity within the chicken gut microbiome revealed by metagenomics and culture.</title>
        <authorList>
            <person name="Gilroy R."/>
            <person name="Ravi A."/>
            <person name="Getino M."/>
            <person name="Pursley I."/>
            <person name="Horton D.L."/>
            <person name="Alikhan N.F."/>
            <person name="Baker D."/>
            <person name="Gharbi K."/>
            <person name="Hall N."/>
            <person name="Watson M."/>
            <person name="Adriaenssens E.M."/>
            <person name="Foster-Nyarko E."/>
            <person name="Jarju S."/>
            <person name="Secka A."/>
            <person name="Antonio M."/>
            <person name="Oren A."/>
            <person name="Chaudhuri R.R."/>
            <person name="La Ragione R."/>
            <person name="Hildebrand F."/>
            <person name="Pallen M.J."/>
        </authorList>
    </citation>
    <scope>NUCLEOTIDE SEQUENCE</scope>
    <source>
        <strain evidence="8">6276</strain>
    </source>
</reference>
<sequence>MQYINCFKLPKKKTIIDVIRKMIFLSIGAFIAGFAIEGFLVPNQMIDGGVVGVSMILSHLSKYNLGLLIVILNIPFVCLALTKMGKRFVLQTFYAISMLGIATNFFHHYEVTHDHLLATVFGGMILGLGVGIVLKNEGSLDGTEIMSLVLSKKFGLSVGEIIMAFNIFIYGASGLVFGWEQAMYSILTYFVAYRVIDVVIDGLDTSKSIRIISDCAEEIGKVLIEDLEIGVTYLYGKGGYSGVDKTMIYCVVSRLEMSKLKEAVRKIDPMAFLSVVDVHEVYGTRMKKRIDKI</sequence>
<dbReference type="PANTHER" id="PTHR33545:SF3">
    <property type="entry name" value="UPF0750 MEMBRANE PROTEIN YQFU"/>
    <property type="match status" value="1"/>
</dbReference>
<keyword evidence="2" id="KW-1003">Cell membrane</keyword>
<dbReference type="CDD" id="cd16380">
    <property type="entry name" value="YitT_C"/>
    <property type="match status" value="1"/>
</dbReference>
<proteinExistence type="predicted"/>
<dbReference type="InterPro" id="IPR019264">
    <property type="entry name" value="DUF2179"/>
</dbReference>
<keyword evidence="4 6" id="KW-1133">Transmembrane helix</keyword>
<protein>
    <submittedName>
        <fullName evidence="8">YitT family protein</fullName>
    </submittedName>
</protein>
<evidence type="ECO:0000256" key="5">
    <source>
        <dbReference type="ARBA" id="ARBA00023136"/>
    </source>
</evidence>
<evidence type="ECO:0000256" key="1">
    <source>
        <dbReference type="ARBA" id="ARBA00004651"/>
    </source>
</evidence>
<evidence type="ECO:0000313" key="8">
    <source>
        <dbReference type="EMBL" id="HIS36494.1"/>
    </source>
</evidence>
<gene>
    <name evidence="8" type="ORF">IAC10_07680</name>
</gene>
<comment type="subcellular location">
    <subcellularLocation>
        <location evidence="1">Cell membrane</location>
        <topology evidence="1">Multi-pass membrane protein</topology>
    </subcellularLocation>
</comment>
<feature type="transmembrane region" description="Helical" evidence="6">
    <location>
        <begin position="154"/>
        <end position="176"/>
    </location>
</feature>
<evidence type="ECO:0000256" key="3">
    <source>
        <dbReference type="ARBA" id="ARBA00022692"/>
    </source>
</evidence>
<dbReference type="Pfam" id="PF02588">
    <property type="entry name" value="YitT_membrane"/>
    <property type="match status" value="1"/>
</dbReference>